<organism evidence="1 2">
    <name type="scientific">Desulfobulbus oralis</name>
    <dbReference type="NCBI Taxonomy" id="1986146"/>
    <lineage>
        <taxon>Bacteria</taxon>
        <taxon>Pseudomonadati</taxon>
        <taxon>Thermodesulfobacteriota</taxon>
        <taxon>Desulfobulbia</taxon>
        <taxon>Desulfobulbales</taxon>
        <taxon>Desulfobulbaceae</taxon>
        <taxon>Desulfobulbus</taxon>
    </lineage>
</organism>
<reference evidence="1" key="2">
    <citation type="journal article" date="2018" name="MBio">
        <title>Insights into the evolution of host association through the isolation and characterization of a novel human periodontal pathobiont, Desulfobulbus oralis.</title>
        <authorList>
            <person name="Cross K.L."/>
            <person name="Chirania P."/>
            <person name="Xiong W."/>
            <person name="Beall C.J."/>
            <person name="Elkins J.G."/>
            <person name="Giannone R.J."/>
            <person name="Griffen A.L."/>
            <person name="Guss A.M."/>
            <person name="Hettich R.L."/>
            <person name="Joshi S.S."/>
            <person name="Mokrzan E.M."/>
            <person name="Martin R.K."/>
            <person name="Zhulin I.B."/>
            <person name="Leys E.J."/>
            <person name="Podar M."/>
        </authorList>
    </citation>
    <scope>NUCLEOTIDE SEQUENCE [LARGE SCALE GENOMIC DNA]</scope>
    <source>
        <strain evidence="1">ORNL</strain>
    </source>
</reference>
<accession>A0A2L1GQK3</accession>
<gene>
    <name evidence="1" type="ORF">CAY53_11165</name>
</gene>
<dbReference type="RefSeq" id="WP_104937172.1">
    <property type="nucleotide sequence ID" value="NZ_CP021255.1"/>
</dbReference>
<dbReference type="Proteomes" id="UP000239867">
    <property type="component" value="Chromosome"/>
</dbReference>
<reference evidence="1" key="1">
    <citation type="submission" date="2017-05" db="EMBL/GenBank/DDBJ databases">
        <authorList>
            <person name="Song R."/>
            <person name="Chenine A.L."/>
            <person name="Ruprecht R.M."/>
        </authorList>
    </citation>
    <scope>NUCLEOTIDE SEQUENCE</scope>
    <source>
        <strain evidence="1">ORNL</strain>
    </source>
</reference>
<evidence type="ECO:0000313" key="1">
    <source>
        <dbReference type="EMBL" id="AVD71963.1"/>
    </source>
</evidence>
<dbReference type="AlphaFoldDB" id="A0A2L1GQK3"/>
<name>A0A2L1GQK3_9BACT</name>
<proteinExistence type="predicted"/>
<dbReference type="EMBL" id="CP021255">
    <property type="protein sequence ID" value="AVD71963.1"/>
    <property type="molecule type" value="Genomic_DNA"/>
</dbReference>
<protein>
    <submittedName>
        <fullName evidence="1">Uncharacterized protein</fullName>
    </submittedName>
</protein>
<evidence type="ECO:0000313" key="2">
    <source>
        <dbReference type="Proteomes" id="UP000239867"/>
    </source>
</evidence>
<keyword evidence="2" id="KW-1185">Reference proteome</keyword>
<sequence>MRILFDRESVCQADDAHDHRCLLDVPDSALVSELLRLLPKKVDLAANRNTVQIITNTSAPKRQSLGLIMRPRGRVRRGADPS</sequence>
<dbReference type="KEGG" id="deo:CAY53_11165"/>
<dbReference type="OrthoDB" id="5050566at2"/>